<protein>
    <recommendedName>
        <fullName evidence="3">Transmembrane protein</fullName>
    </recommendedName>
</protein>
<keyword evidence="1" id="KW-0812">Transmembrane</keyword>
<accession>I3S2F9</accession>
<sequence>MELVTVQFTRLLNKSIHFTLTNLGSAWMVIIAMMNLSQQFLKVVSIFNLLLLILFQSFSNISWSILKES</sequence>
<name>I3S2F9_MEDTR</name>
<reference evidence="2" key="1">
    <citation type="submission" date="2012-05" db="EMBL/GenBank/DDBJ databases">
        <authorList>
            <person name="Krishnakumar V."/>
            <person name="Cheung F."/>
            <person name="Xiao Y."/>
            <person name="Chan A."/>
            <person name="Moskal W.A."/>
            <person name="Town C.D."/>
        </authorList>
    </citation>
    <scope>NUCLEOTIDE SEQUENCE</scope>
</reference>
<keyword evidence="1" id="KW-0472">Membrane</keyword>
<keyword evidence="1" id="KW-1133">Transmembrane helix</keyword>
<feature type="transmembrane region" description="Helical" evidence="1">
    <location>
        <begin position="46"/>
        <end position="66"/>
    </location>
</feature>
<evidence type="ECO:0000313" key="2">
    <source>
        <dbReference type="EMBL" id="AFK34451.1"/>
    </source>
</evidence>
<proteinExistence type="evidence at transcript level"/>
<dbReference type="EMBL" id="BT134656">
    <property type="protein sequence ID" value="AFK34451.1"/>
    <property type="molecule type" value="mRNA"/>
</dbReference>
<dbReference type="AlphaFoldDB" id="I3S2F9"/>
<evidence type="ECO:0000256" key="1">
    <source>
        <dbReference type="SAM" id="Phobius"/>
    </source>
</evidence>
<evidence type="ECO:0008006" key="3">
    <source>
        <dbReference type="Google" id="ProtNLM"/>
    </source>
</evidence>
<organism evidence="2">
    <name type="scientific">Medicago truncatula</name>
    <name type="common">Barrel medic</name>
    <name type="synonym">Medicago tribuloides</name>
    <dbReference type="NCBI Taxonomy" id="3880"/>
    <lineage>
        <taxon>Eukaryota</taxon>
        <taxon>Viridiplantae</taxon>
        <taxon>Streptophyta</taxon>
        <taxon>Embryophyta</taxon>
        <taxon>Tracheophyta</taxon>
        <taxon>Spermatophyta</taxon>
        <taxon>Magnoliopsida</taxon>
        <taxon>eudicotyledons</taxon>
        <taxon>Gunneridae</taxon>
        <taxon>Pentapetalae</taxon>
        <taxon>rosids</taxon>
        <taxon>fabids</taxon>
        <taxon>Fabales</taxon>
        <taxon>Fabaceae</taxon>
        <taxon>Papilionoideae</taxon>
        <taxon>50 kb inversion clade</taxon>
        <taxon>NPAAA clade</taxon>
        <taxon>Hologalegina</taxon>
        <taxon>IRL clade</taxon>
        <taxon>Trifolieae</taxon>
        <taxon>Medicago</taxon>
    </lineage>
</organism>
<feature type="transmembrane region" description="Helical" evidence="1">
    <location>
        <begin position="15"/>
        <end position="34"/>
    </location>
</feature>